<accession>A0A3D8QJK3</accession>
<keyword evidence="2" id="KW-1185">Reference proteome</keyword>
<evidence type="ECO:0000313" key="2">
    <source>
        <dbReference type="Proteomes" id="UP000256645"/>
    </source>
</evidence>
<name>A0A3D8QJK3_9HELO</name>
<dbReference type="STRING" id="1849047.A0A3D8QJK3"/>
<organism evidence="1 2">
    <name type="scientific">Coleophoma cylindrospora</name>
    <dbReference type="NCBI Taxonomy" id="1849047"/>
    <lineage>
        <taxon>Eukaryota</taxon>
        <taxon>Fungi</taxon>
        <taxon>Dikarya</taxon>
        <taxon>Ascomycota</taxon>
        <taxon>Pezizomycotina</taxon>
        <taxon>Leotiomycetes</taxon>
        <taxon>Helotiales</taxon>
        <taxon>Dermateaceae</taxon>
        <taxon>Coleophoma</taxon>
    </lineage>
</organism>
<gene>
    <name evidence="1" type="ORF">BP6252_11418</name>
</gene>
<dbReference type="OrthoDB" id="5401779at2759"/>
<protein>
    <submittedName>
        <fullName evidence="1">Uncharacterized protein</fullName>
    </submittedName>
</protein>
<reference evidence="1 2" key="1">
    <citation type="journal article" date="2018" name="IMA Fungus">
        <title>IMA Genome-F 9: Draft genome sequence of Annulohypoxylon stygium, Aspergillus mulundensis, Berkeleyomyces basicola (syn. Thielaviopsis basicola), Ceratocystis smalleyi, two Cercospora beticola strains, Coleophoma cylindrospora, Fusarium fracticaudum, Phialophora cf. hyalina, and Morchella septimelata.</title>
        <authorList>
            <person name="Wingfield B.D."/>
            <person name="Bills G.F."/>
            <person name="Dong Y."/>
            <person name="Huang W."/>
            <person name="Nel W.J."/>
            <person name="Swalarsk-Parry B.S."/>
            <person name="Vaghefi N."/>
            <person name="Wilken P.M."/>
            <person name="An Z."/>
            <person name="de Beer Z.W."/>
            <person name="De Vos L."/>
            <person name="Chen L."/>
            <person name="Duong T.A."/>
            <person name="Gao Y."/>
            <person name="Hammerbacher A."/>
            <person name="Kikkert J.R."/>
            <person name="Li Y."/>
            <person name="Li H."/>
            <person name="Li K."/>
            <person name="Li Q."/>
            <person name="Liu X."/>
            <person name="Ma X."/>
            <person name="Naidoo K."/>
            <person name="Pethybridge S.J."/>
            <person name="Sun J."/>
            <person name="Steenkamp E.T."/>
            <person name="van der Nest M.A."/>
            <person name="van Wyk S."/>
            <person name="Wingfield M.J."/>
            <person name="Xiong C."/>
            <person name="Yue Q."/>
            <person name="Zhang X."/>
        </authorList>
    </citation>
    <scope>NUCLEOTIDE SEQUENCE [LARGE SCALE GENOMIC DNA]</scope>
    <source>
        <strain evidence="1 2">BP6252</strain>
    </source>
</reference>
<sequence>MTYSGLLATVLSGVEPTVAIILACVPFLRPLFGKGASTDDTSYNLSDGATGGFSKKAAVSSEARPFEELDDDSSEIQLRPIDEPNAQVVAYSEHMSTSPRDKSTKSQFITVQTQWQVNYKQGERNHT</sequence>
<dbReference type="EMBL" id="PDLM01000014">
    <property type="protein sequence ID" value="RDW61985.1"/>
    <property type="molecule type" value="Genomic_DNA"/>
</dbReference>
<evidence type="ECO:0000313" key="1">
    <source>
        <dbReference type="EMBL" id="RDW61985.1"/>
    </source>
</evidence>
<proteinExistence type="predicted"/>
<comment type="caution">
    <text evidence="1">The sequence shown here is derived from an EMBL/GenBank/DDBJ whole genome shotgun (WGS) entry which is preliminary data.</text>
</comment>
<dbReference type="AlphaFoldDB" id="A0A3D8QJK3"/>
<dbReference type="Proteomes" id="UP000256645">
    <property type="component" value="Unassembled WGS sequence"/>
</dbReference>